<dbReference type="Proteomes" id="UP000199053">
    <property type="component" value="Unassembled WGS sequence"/>
</dbReference>
<keyword evidence="5" id="KW-1185">Reference proteome</keyword>
<evidence type="ECO:0000313" key="4">
    <source>
        <dbReference type="EMBL" id="SDL46884.1"/>
    </source>
</evidence>
<dbReference type="GO" id="GO:0006508">
    <property type="term" value="P:proteolysis"/>
    <property type="evidence" value="ECO:0007669"/>
    <property type="project" value="UniProtKB-KW"/>
</dbReference>
<dbReference type="STRING" id="246191.SAMN05660337_3011"/>
<feature type="signal peptide" evidence="3">
    <location>
        <begin position="1"/>
        <end position="23"/>
    </location>
</feature>
<dbReference type="InterPro" id="IPR051201">
    <property type="entry name" value="Chloro_Bact_Ser_Proteases"/>
</dbReference>
<dbReference type="AlphaFoldDB" id="A0A1G9KBT2"/>
<keyword evidence="1 4" id="KW-0645">Protease</keyword>
<organism evidence="4 5">
    <name type="scientific">Maridesulfovibrio ferrireducens</name>
    <dbReference type="NCBI Taxonomy" id="246191"/>
    <lineage>
        <taxon>Bacteria</taxon>
        <taxon>Pseudomonadati</taxon>
        <taxon>Thermodesulfobacteriota</taxon>
        <taxon>Desulfovibrionia</taxon>
        <taxon>Desulfovibrionales</taxon>
        <taxon>Desulfovibrionaceae</taxon>
        <taxon>Maridesulfovibrio</taxon>
    </lineage>
</organism>
<keyword evidence="3" id="KW-0732">Signal</keyword>
<proteinExistence type="predicted"/>
<dbReference type="PANTHER" id="PTHR43343">
    <property type="entry name" value="PEPTIDASE S12"/>
    <property type="match status" value="1"/>
</dbReference>
<protein>
    <submittedName>
        <fullName evidence="4">Serine protease Do</fullName>
    </submittedName>
</protein>
<evidence type="ECO:0000256" key="2">
    <source>
        <dbReference type="ARBA" id="ARBA00022801"/>
    </source>
</evidence>
<dbReference type="InterPro" id="IPR001940">
    <property type="entry name" value="Peptidase_S1C"/>
</dbReference>
<reference evidence="5" key="1">
    <citation type="submission" date="2016-10" db="EMBL/GenBank/DDBJ databases">
        <authorList>
            <person name="Varghese N."/>
            <person name="Submissions S."/>
        </authorList>
    </citation>
    <scope>NUCLEOTIDE SEQUENCE [LARGE SCALE GENOMIC DNA]</scope>
    <source>
        <strain evidence="5">DSM 16995</strain>
    </source>
</reference>
<keyword evidence="2" id="KW-0378">Hydrolase</keyword>
<evidence type="ECO:0000256" key="1">
    <source>
        <dbReference type="ARBA" id="ARBA00022670"/>
    </source>
</evidence>
<dbReference type="InterPro" id="IPR009003">
    <property type="entry name" value="Peptidase_S1_PA"/>
</dbReference>
<sequence length="745" mass="83514">MRLKFLGLLLLVMMISVSGCKTAGTGKGGETNYSMFFTPADHITQLVQQKDLLKAEQVWVQNKAFFNENPENHPQLEALASSIKLMFQPKLTASKARVDSITWPATVEQWPIIEDKLTDASEMIATATSQSILTAFNQVPAELAQLQSSKAEKTKIITDGTAAAFQKYPLLTEKSFFEVYPVKLNNADFLDSQTDFFTKTILAAKGTGVPHLMNTYGPDLSENFKNNLGAQYYKNALRRVAGKSTPSLRAIIKAFQSTTKAGFDVAEIPDCKIAFVRVTSKTMMKQHGIEFGLGIDVDMPIQAEQAEAHGMFNSQTAKDADIVILINEAVSKINRKTTGYKAEKSKLITGYRETYNNKYDKAQMIYQNAQMANNGLQYRINQFKAQGLGGALALMTMQSEIDLNEKHFLSAQANATNTPRMLNLPVYQKYNYKIVTVKDAKQASVQYYIIDRRNKSYYENHFDITQQRTFKVAYGVQDEDPEANSILSKFKTEQDLENYEKQPVSVNLSDILGHYASQRGKDKKYKNIAKIQKSILNDRNKALAEFYSNKYDSDTGNDPRFDSVVVVFNPQGGMGSGFFVTDDVILTNFHVVEGSQFAEMKLHNNMETFGKVMVYDMHRDLALIKIQTRGKPVTFYSERTLPAGVTLEAIGHPEAYPYTITRGVFSAYRNLQGMGPAPSGRKVRYIQTDAPINHGNSGGPLFYKDKLVGVNTWGLSKQATEGLNFSVHYAEVIDFLKQNGINYRK</sequence>
<dbReference type="GO" id="GO:0004252">
    <property type="term" value="F:serine-type endopeptidase activity"/>
    <property type="evidence" value="ECO:0007669"/>
    <property type="project" value="InterPro"/>
</dbReference>
<dbReference type="Gene3D" id="2.40.10.120">
    <property type="match status" value="1"/>
</dbReference>
<evidence type="ECO:0000256" key="3">
    <source>
        <dbReference type="SAM" id="SignalP"/>
    </source>
</evidence>
<dbReference type="EMBL" id="FNGA01000005">
    <property type="protein sequence ID" value="SDL46884.1"/>
    <property type="molecule type" value="Genomic_DNA"/>
</dbReference>
<dbReference type="RefSeq" id="WP_244512299.1">
    <property type="nucleotide sequence ID" value="NZ_FNGA01000005.1"/>
</dbReference>
<feature type="chain" id="PRO_5011753186" evidence="3">
    <location>
        <begin position="24"/>
        <end position="745"/>
    </location>
</feature>
<dbReference type="PROSITE" id="PS51257">
    <property type="entry name" value="PROKAR_LIPOPROTEIN"/>
    <property type="match status" value="1"/>
</dbReference>
<dbReference type="PRINTS" id="PR00834">
    <property type="entry name" value="PROTEASES2C"/>
</dbReference>
<accession>A0A1G9KBT2</accession>
<evidence type="ECO:0000313" key="5">
    <source>
        <dbReference type="Proteomes" id="UP000199053"/>
    </source>
</evidence>
<dbReference type="Pfam" id="PF13365">
    <property type="entry name" value="Trypsin_2"/>
    <property type="match status" value="1"/>
</dbReference>
<dbReference type="PANTHER" id="PTHR43343:SF3">
    <property type="entry name" value="PROTEASE DO-LIKE 8, CHLOROPLASTIC"/>
    <property type="match status" value="1"/>
</dbReference>
<name>A0A1G9KBT2_9BACT</name>
<gene>
    <name evidence="4" type="ORF">SAMN05660337_3011</name>
</gene>
<dbReference type="SUPFAM" id="SSF50494">
    <property type="entry name" value="Trypsin-like serine proteases"/>
    <property type="match status" value="1"/>
</dbReference>